<dbReference type="Proteomes" id="UP000677228">
    <property type="component" value="Unassembled WGS sequence"/>
</dbReference>
<dbReference type="Pfam" id="PF10210">
    <property type="entry name" value="MRP-S32"/>
    <property type="match status" value="1"/>
</dbReference>
<evidence type="ECO:0000256" key="6">
    <source>
        <dbReference type="ARBA" id="ARBA00023274"/>
    </source>
</evidence>
<evidence type="ECO:0000256" key="4">
    <source>
        <dbReference type="ARBA" id="ARBA00022980"/>
    </source>
</evidence>
<comment type="subcellular location">
    <subcellularLocation>
        <location evidence="1">Mitochondrion</location>
    </subcellularLocation>
</comment>
<dbReference type="PANTHER" id="PTHR13450">
    <property type="entry name" value="MITOCHONDRIAL 39S RIBOSOMAL PROTEIN L42"/>
    <property type="match status" value="1"/>
</dbReference>
<evidence type="ECO:0000313" key="11">
    <source>
        <dbReference type="EMBL" id="CAF4057709.1"/>
    </source>
</evidence>
<accession>A0A814ET58</accession>
<keyword evidence="3" id="KW-0809">Transit peptide</keyword>
<keyword evidence="6" id="KW-0687">Ribonucleoprotein</keyword>
<name>A0A814ET58_9BILA</name>
<dbReference type="AlphaFoldDB" id="A0A814ET58"/>
<dbReference type="EMBL" id="CAJOBC010002662">
    <property type="protein sequence ID" value="CAF3744677.1"/>
    <property type="molecule type" value="Genomic_DNA"/>
</dbReference>
<dbReference type="OrthoDB" id="1107506at2759"/>
<dbReference type="EMBL" id="CAJOBA010038260">
    <property type="protein sequence ID" value="CAF4057709.1"/>
    <property type="molecule type" value="Genomic_DNA"/>
</dbReference>
<dbReference type="InterPro" id="IPR019346">
    <property type="entry name" value="Ribosomal_mL42"/>
</dbReference>
<dbReference type="EMBL" id="CAJNOK010016710">
    <property type="protein sequence ID" value="CAF1250219.1"/>
    <property type="molecule type" value="Genomic_DNA"/>
</dbReference>
<evidence type="ECO:0000313" key="9">
    <source>
        <dbReference type="EMBL" id="CAF1250219.1"/>
    </source>
</evidence>
<gene>
    <name evidence="8" type="ORF">GPM918_LOCUS12270</name>
    <name evidence="9" type="ORF">OVA965_LOCUS26243</name>
    <name evidence="10" type="ORF">SRO942_LOCUS12271</name>
    <name evidence="11" type="ORF">TMI583_LOCUS26980</name>
</gene>
<organism evidence="8 12">
    <name type="scientific">Didymodactylos carnosus</name>
    <dbReference type="NCBI Taxonomy" id="1234261"/>
    <lineage>
        <taxon>Eukaryota</taxon>
        <taxon>Metazoa</taxon>
        <taxon>Spiralia</taxon>
        <taxon>Gnathifera</taxon>
        <taxon>Rotifera</taxon>
        <taxon>Eurotatoria</taxon>
        <taxon>Bdelloidea</taxon>
        <taxon>Philodinida</taxon>
        <taxon>Philodinidae</taxon>
        <taxon>Didymodactylos</taxon>
    </lineage>
</organism>
<evidence type="ECO:0000256" key="7">
    <source>
        <dbReference type="ARBA" id="ARBA00035189"/>
    </source>
</evidence>
<proteinExistence type="inferred from homology"/>
<protein>
    <recommendedName>
        <fullName evidence="7">Large ribosomal subunit protein mL42</fullName>
    </recommendedName>
</protein>
<evidence type="ECO:0000256" key="1">
    <source>
        <dbReference type="ARBA" id="ARBA00004173"/>
    </source>
</evidence>
<comment type="similarity">
    <text evidence="2">Belongs to the mitochondrion-specific ribosomal protein mL42 family.</text>
</comment>
<dbReference type="Proteomes" id="UP000663829">
    <property type="component" value="Unassembled WGS sequence"/>
</dbReference>
<dbReference type="Proteomes" id="UP000681722">
    <property type="component" value="Unassembled WGS sequence"/>
</dbReference>
<dbReference type="GO" id="GO:0005762">
    <property type="term" value="C:mitochondrial large ribosomal subunit"/>
    <property type="evidence" value="ECO:0007669"/>
    <property type="project" value="TreeGrafter"/>
</dbReference>
<evidence type="ECO:0000313" key="12">
    <source>
        <dbReference type="Proteomes" id="UP000663829"/>
    </source>
</evidence>
<evidence type="ECO:0000256" key="2">
    <source>
        <dbReference type="ARBA" id="ARBA00005556"/>
    </source>
</evidence>
<dbReference type="PANTHER" id="PTHR13450:SF4">
    <property type="entry name" value="LARGE RIBOSOMAL SUBUNIT PROTEIN ML42"/>
    <property type="match status" value="1"/>
</dbReference>
<evidence type="ECO:0000313" key="8">
    <source>
        <dbReference type="EMBL" id="CAF0971649.1"/>
    </source>
</evidence>
<dbReference type="EMBL" id="CAJNOQ010002662">
    <property type="protein sequence ID" value="CAF0971649.1"/>
    <property type="molecule type" value="Genomic_DNA"/>
</dbReference>
<reference evidence="8" key="1">
    <citation type="submission" date="2021-02" db="EMBL/GenBank/DDBJ databases">
        <authorList>
            <person name="Nowell W R."/>
        </authorList>
    </citation>
    <scope>NUCLEOTIDE SEQUENCE</scope>
</reference>
<keyword evidence="4" id="KW-0689">Ribosomal protein</keyword>
<comment type="caution">
    <text evidence="8">The sequence shown here is derived from an EMBL/GenBank/DDBJ whole genome shotgun (WGS) entry which is preliminary data.</text>
</comment>
<evidence type="ECO:0000256" key="5">
    <source>
        <dbReference type="ARBA" id="ARBA00023128"/>
    </source>
</evidence>
<keyword evidence="12" id="KW-1185">Reference proteome</keyword>
<dbReference type="Proteomes" id="UP000682733">
    <property type="component" value="Unassembled WGS sequence"/>
</dbReference>
<sequence>MSPDGSHIVCYHPEKLHPYEFTKPIDRNDPSMAQNDSIFNMQVQTDYNNRYYKKKLTKKDFRLETEKLAKMFNEHYATFRLTPRKDKIKNCSQFPTPPPDRAGI</sequence>
<evidence type="ECO:0000313" key="10">
    <source>
        <dbReference type="EMBL" id="CAF3744677.1"/>
    </source>
</evidence>
<evidence type="ECO:0000256" key="3">
    <source>
        <dbReference type="ARBA" id="ARBA00022946"/>
    </source>
</evidence>
<keyword evidence="5" id="KW-0496">Mitochondrion</keyword>